<feature type="coiled-coil region" evidence="5">
    <location>
        <begin position="153"/>
        <end position="180"/>
    </location>
</feature>
<sequence length="300" mass="33105">NRCFDPSDLIIDTKPSSESLIHTTTVSPGDMQAENNSGWSSCASSSRVSGQLISFGNSDYFDDGKPKSNNKKEETAVVVHDDVGDHVHGGSNYTKYSQQNKVRNNSSKFGSIGLCSQEHVLAERKRREKMTQRFHALSALVPGLKKMDKASILGDAAKYLKQLEEQVKLLEEQTASRTVESVVLVKNSNVQDPNLDHGGNSSSNENSNSSLNNPLLEIEAGACNNNVLIRIHAQKDQDLVRKVLNEIENLHLTTLNFNTIPFGGYAMDITIVAQMDDDFELTIKDVVMHLRLALQQCSNT</sequence>
<dbReference type="EMBL" id="AF097665">
    <property type="protein sequence ID" value="AAD11428.1"/>
    <property type="molecule type" value="mRNA"/>
</dbReference>
<accession>Q9ZSQ9</accession>
<evidence type="ECO:0000313" key="8">
    <source>
        <dbReference type="EMBL" id="AAD11428.1"/>
    </source>
</evidence>
<name>Q9ZSQ9_MESCR</name>
<dbReference type="PROSITE" id="PS50888">
    <property type="entry name" value="BHLH"/>
    <property type="match status" value="1"/>
</dbReference>
<evidence type="ECO:0000256" key="5">
    <source>
        <dbReference type="SAM" id="Coils"/>
    </source>
</evidence>
<evidence type="ECO:0000256" key="2">
    <source>
        <dbReference type="ARBA" id="ARBA00023015"/>
    </source>
</evidence>
<dbReference type="SUPFAM" id="SSF47459">
    <property type="entry name" value="HLH, helix-loop-helix DNA-binding domain"/>
    <property type="match status" value="1"/>
</dbReference>
<reference evidence="8" key="1">
    <citation type="submission" date="1998-10" db="EMBL/GenBank/DDBJ databases">
        <title>A transporter homolog mRNA from the common ice plant.</title>
        <authorList>
            <person name="Michalowski C.B."/>
            <person name="Bohnert H.J."/>
        </authorList>
    </citation>
    <scope>NUCLEOTIDE SEQUENCE</scope>
    <source>
        <tissue evidence="8">Root</tissue>
    </source>
</reference>
<feature type="region of interest" description="Disordered" evidence="6">
    <location>
        <begin position="190"/>
        <end position="211"/>
    </location>
</feature>
<dbReference type="InterPro" id="IPR011598">
    <property type="entry name" value="bHLH_dom"/>
</dbReference>
<dbReference type="GO" id="GO:0005634">
    <property type="term" value="C:nucleus"/>
    <property type="evidence" value="ECO:0007669"/>
    <property type="project" value="UniProtKB-SubCell"/>
</dbReference>
<evidence type="ECO:0000256" key="1">
    <source>
        <dbReference type="ARBA" id="ARBA00004123"/>
    </source>
</evidence>
<evidence type="ECO:0000259" key="7">
    <source>
        <dbReference type="PROSITE" id="PS50888"/>
    </source>
</evidence>
<evidence type="ECO:0000256" key="3">
    <source>
        <dbReference type="ARBA" id="ARBA00023163"/>
    </source>
</evidence>
<protein>
    <submittedName>
        <fullName evidence="8">Transporter homolog</fullName>
    </submittedName>
</protein>
<dbReference type="Pfam" id="PF00010">
    <property type="entry name" value="HLH"/>
    <property type="match status" value="1"/>
</dbReference>
<dbReference type="Gene3D" id="4.10.280.10">
    <property type="entry name" value="Helix-loop-helix DNA-binding domain"/>
    <property type="match status" value="1"/>
</dbReference>
<dbReference type="AlphaFoldDB" id="Q9ZSQ9"/>
<dbReference type="GO" id="GO:0046983">
    <property type="term" value="F:protein dimerization activity"/>
    <property type="evidence" value="ECO:0007669"/>
    <property type="project" value="InterPro"/>
</dbReference>
<dbReference type="SMART" id="SM00353">
    <property type="entry name" value="HLH"/>
    <property type="match status" value="1"/>
</dbReference>
<organism evidence="8">
    <name type="scientific">Mesembryanthemum crystallinum</name>
    <name type="common">Common ice plant</name>
    <name type="synonym">Cryophytum crystallinum</name>
    <dbReference type="NCBI Taxonomy" id="3544"/>
    <lineage>
        <taxon>Eukaryota</taxon>
        <taxon>Viridiplantae</taxon>
        <taxon>Streptophyta</taxon>
        <taxon>Embryophyta</taxon>
        <taxon>Tracheophyta</taxon>
        <taxon>Spermatophyta</taxon>
        <taxon>Magnoliopsida</taxon>
        <taxon>eudicotyledons</taxon>
        <taxon>Gunneridae</taxon>
        <taxon>Pentapetalae</taxon>
        <taxon>Caryophyllales</taxon>
        <taxon>Aizoaceae</taxon>
        <taxon>Mesembryanthemum</taxon>
        <taxon>Mesembryanthemum subgen. Cryophytum</taxon>
    </lineage>
</organism>
<proteinExistence type="evidence at transcript level"/>
<keyword evidence="4" id="KW-0539">Nucleus</keyword>
<dbReference type="PANTHER" id="PTHR45959:SF2">
    <property type="entry name" value="BHLH TRANSCRIPTION FACTOR"/>
    <property type="match status" value="1"/>
</dbReference>
<dbReference type="CDD" id="cd11452">
    <property type="entry name" value="bHLH_AtNAI1_like"/>
    <property type="match status" value="1"/>
</dbReference>
<dbReference type="InterPro" id="IPR052610">
    <property type="entry name" value="bHLH_transcription_regulator"/>
</dbReference>
<keyword evidence="3" id="KW-0804">Transcription</keyword>
<feature type="non-terminal residue" evidence="8">
    <location>
        <position position="1"/>
    </location>
</feature>
<keyword evidence="2" id="KW-0805">Transcription regulation</keyword>
<feature type="domain" description="BHLH" evidence="7">
    <location>
        <begin position="114"/>
        <end position="163"/>
    </location>
</feature>
<dbReference type="InterPro" id="IPR036638">
    <property type="entry name" value="HLH_DNA-bd_sf"/>
</dbReference>
<keyword evidence="5" id="KW-0175">Coiled coil</keyword>
<comment type="subcellular location">
    <subcellularLocation>
        <location evidence="1">Nucleus</location>
    </subcellularLocation>
</comment>
<evidence type="ECO:0000256" key="6">
    <source>
        <dbReference type="SAM" id="MobiDB-lite"/>
    </source>
</evidence>
<dbReference type="PANTHER" id="PTHR45959">
    <property type="entry name" value="BHLH TRANSCRIPTION FACTOR"/>
    <property type="match status" value="1"/>
</dbReference>
<evidence type="ECO:0000256" key="4">
    <source>
        <dbReference type="ARBA" id="ARBA00023242"/>
    </source>
</evidence>
<feature type="compositionally biased region" description="Low complexity" evidence="6">
    <location>
        <begin position="200"/>
        <end position="211"/>
    </location>
</feature>